<feature type="domain" description="Peptidase S8/S53" evidence="8">
    <location>
        <begin position="179"/>
        <end position="358"/>
    </location>
</feature>
<dbReference type="PRINTS" id="PR00723">
    <property type="entry name" value="SUBTILISIN"/>
</dbReference>
<keyword evidence="3 6" id="KW-0378">Hydrolase</keyword>
<feature type="chain" id="PRO_5016633032" evidence="7">
    <location>
        <begin position="29"/>
        <end position="936"/>
    </location>
</feature>
<dbReference type="Pfam" id="PF18962">
    <property type="entry name" value="Por_Secre_tail"/>
    <property type="match status" value="1"/>
</dbReference>
<protein>
    <submittedName>
        <fullName evidence="10">Por secretion system C-terminal sorting domain-containing protein</fullName>
    </submittedName>
</protein>
<dbReference type="Pfam" id="PF00082">
    <property type="entry name" value="Peptidase_S8"/>
    <property type="match status" value="2"/>
</dbReference>
<feature type="active site" description="Charge relay system" evidence="5 6">
    <location>
        <position position="188"/>
    </location>
</feature>
<evidence type="ECO:0000256" key="2">
    <source>
        <dbReference type="ARBA" id="ARBA00022670"/>
    </source>
</evidence>
<keyword evidence="2 6" id="KW-0645">Protease</keyword>
<evidence type="ECO:0000259" key="9">
    <source>
        <dbReference type="Pfam" id="PF18962"/>
    </source>
</evidence>
<evidence type="ECO:0000259" key="8">
    <source>
        <dbReference type="Pfam" id="PF00082"/>
    </source>
</evidence>
<dbReference type="NCBIfam" id="TIGR04183">
    <property type="entry name" value="Por_Secre_tail"/>
    <property type="match status" value="1"/>
</dbReference>
<dbReference type="PANTHER" id="PTHR43806:SF11">
    <property type="entry name" value="CEREVISIN-RELATED"/>
    <property type="match status" value="1"/>
</dbReference>
<dbReference type="Gene3D" id="2.60.120.1290">
    <property type="match status" value="1"/>
</dbReference>
<comment type="similarity">
    <text evidence="1 6">Belongs to the peptidase S8 family.</text>
</comment>
<dbReference type="PANTHER" id="PTHR43806">
    <property type="entry name" value="PEPTIDASE S8"/>
    <property type="match status" value="1"/>
</dbReference>
<dbReference type="InterPro" id="IPR022398">
    <property type="entry name" value="Peptidase_S8_His-AS"/>
</dbReference>
<dbReference type="InterPro" id="IPR023828">
    <property type="entry name" value="Peptidase_S8_Ser-AS"/>
</dbReference>
<dbReference type="InterPro" id="IPR026444">
    <property type="entry name" value="Secre_tail"/>
</dbReference>
<dbReference type="AlphaFoldDB" id="A0A345UMV6"/>
<dbReference type="KEGG" id="cprv:CYPRO_2566"/>
<dbReference type="EMBL" id="CP027806">
    <property type="protein sequence ID" value="AXJ01808.1"/>
    <property type="molecule type" value="Genomic_DNA"/>
</dbReference>
<accession>A0A345UMV6</accession>
<feature type="active site" description="Charge relay system" evidence="5 6">
    <location>
        <position position="594"/>
    </location>
</feature>
<feature type="domain" description="Secretion system C-terminal sorting" evidence="9">
    <location>
        <begin position="858"/>
        <end position="932"/>
    </location>
</feature>
<dbReference type="RefSeq" id="WP_114984964.1">
    <property type="nucleotide sequence ID" value="NZ_CP027806.1"/>
</dbReference>
<dbReference type="GO" id="GO:0006508">
    <property type="term" value="P:proteolysis"/>
    <property type="evidence" value="ECO:0007669"/>
    <property type="project" value="UniProtKB-KW"/>
</dbReference>
<dbReference type="GO" id="GO:0004252">
    <property type="term" value="F:serine-type endopeptidase activity"/>
    <property type="evidence" value="ECO:0007669"/>
    <property type="project" value="UniProtKB-UniRule"/>
</dbReference>
<feature type="domain" description="Peptidase S8/S53" evidence="8">
    <location>
        <begin position="487"/>
        <end position="630"/>
    </location>
</feature>
<evidence type="ECO:0000256" key="5">
    <source>
        <dbReference type="PIRSR" id="PIRSR615500-1"/>
    </source>
</evidence>
<dbReference type="InterPro" id="IPR015500">
    <property type="entry name" value="Peptidase_S8_subtilisin-rel"/>
</dbReference>
<evidence type="ECO:0000256" key="7">
    <source>
        <dbReference type="SAM" id="SignalP"/>
    </source>
</evidence>
<dbReference type="PROSITE" id="PS00138">
    <property type="entry name" value="SUBTILASE_SER"/>
    <property type="match status" value="1"/>
</dbReference>
<feature type="active site" description="Charge relay system" evidence="5 6">
    <location>
        <position position="259"/>
    </location>
</feature>
<dbReference type="InterPro" id="IPR036852">
    <property type="entry name" value="Peptidase_S8/S53_dom_sf"/>
</dbReference>
<keyword evidence="4 6" id="KW-0720">Serine protease</keyword>
<dbReference type="OrthoDB" id="9792152at2"/>
<keyword evidence="11" id="KW-1185">Reference proteome</keyword>
<keyword evidence="7" id="KW-0732">Signal</keyword>
<evidence type="ECO:0000256" key="6">
    <source>
        <dbReference type="PROSITE-ProRule" id="PRU01240"/>
    </source>
</evidence>
<reference evidence="10 11" key="1">
    <citation type="submission" date="2018-03" db="EMBL/GenBank/DDBJ databases">
        <title>Phenotypic and genomic properties of Cyclonatronum proteinivorum gen. nov., sp. nov., a haloalkaliphilic bacteroidete from soda lakes possessing Na+-translocating rhodopsin.</title>
        <authorList>
            <person name="Toshchakov S.V."/>
            <person name="Korzhenkov A."/>
            <person name="Samarov N.I."/>
            <person name="Kublanov I.V."/>
            <person name="Muntyan M.S."/>
            <person name="Sorokin D.Y."/>
        </authorList>
    </citation>
    <scope>NUCLEOTIDE SEQUENCE [LARGE SCALE GENOMIC DNA]</scope>
    <source>
        <strain evidence="10 11">Omega</strain>
    </source>
</reference>
<dbReference type="Proteomes" id="UP000254808">
    <property type="component" value="Chromosome"/>
</dbReference>
<gene>
    <name evidence="10" type="ORF">CYPRO_2566</name>
</gene>
<dbReference type="PROSITE" id="PS51892">
    <property type="entry name" value="SUBTILASE"/>
    <property type="match status" value="1"/>
</dbReference>
<evidence type="ECO:0000256" key="4">
    <source>
        <dbReference type="ARBA" id="ARBA00022825"/>
    </source>
</evidence>
<dbReference type="InterPro" id="IPR050131">
    <property type="entry name" value="Peptidase_S8_subtilisin-like"/>
</dbReference>
<dbReference type="PROSITE" id="PS00137">
    <property type="entry name" value="SUBTILASE_HIS"/>
    <property type="match status" value="1"/>
</dbReference>
<evidence type="ECO:0000256" key="1">
    <source>
        <dbReference type="ARBA" id="ARBA00011073"/>
    </source>
</evidence>
<dbReference type="InterPro" id="IPR000209">
    <property type="entry name" value="Peptidase_S8/S53_dom"/>
</dbReference>
<dbReference type="SUPFAM" id="SSF52743">
    <property type="entry name" value="Subtilisin-like"/>
    <property type="match status" value="1"/>
</dbReference>
<sequence length="936" mass="101348">MLLRYRTGFRFLWIIFFLGMMAFSPAMAQQAVTSLDWVRGVSQGETLQRGAEFRPDMHPLVQRVLRISEAELQEVRARNHGEDFGLVGEPAAETLYFEVILHAETLPTDFRQPGRWMKATQGVYALRLTYAELRDLADSASFDWLEPALLHETTGNRARAESRADALHQGIWQNTTLTGQGVIAAVFDSGIDVTHPAFRHPEDSLRSRIKYVWDQTLTPQDEEQSPPPPFDYGVLYTRADIEAALATGDGIRSQDSNGHGTHVAGTMAGGGPHLPGMAPEADLVVIKGGNQSFTAFDIISAVQFSASLRETYNRPVVTNFSIGGLFHARDGSEATERAMDAATENPGVMMVTAAGNNGSELRYFGGMAGTDDIILDIPAYTPRLGPFNDRLLVDIWLKSDAPATLRVTTPGGAVYEWEPGSFSGADDFSEGVIEGENFVHAPNGHRRLIFYVGDDDAAFPPASGSWRISIADYDGPFQSWMVLNRVGNLTISQQGATSDFTVTTPGTGKSVLTTGGYVMQNNWLNQSGLVFQRESNPLGSLAFFTGTGPTRDGRLKPEVTAPGRFVAAARSRSSGGSGNSVQPGEDYMWMAGTSMASPVAAGAAALMLQAFPNAMHATIKQAIVEGARTDQFTGEVPHPRWGMGKLDLLGAIAALPDGDALDGVSGLHLWQPGVLNQSGSASMLLNAENGVVYRLPRMAGVLNKVTLHTGVLDFPEGSDPALVAELVELRQDGSRVERAIGNPVRVSLHDIRDFNEVSIDLRETGVFLSPAMETGLRITLDTDRLQPSLLTAELLSRSYSGDGAPAVYRYTAADGMLTSWESGHTLYLDISAVQFPDETTAPPAGYELPFIVALGNNYPNPFNPQTIIPYEIGSQTRVRLTVYDVTGRRIATLADGVQSPGRYDVVFDGSALASGVYLVRLQADGRFFTEKMLLLR</sequence>
<proteinExistence type="inferred from homology"/>
<evidence type="ECO:0000256" key="3">
    <source>
        <dbReference type="ARBA" id="ARBA00022801"/>
    </source>
</evidence>
<organism evidence="10 11">
    <name type="scientific">Cyclonatronum proteinivorum</name>
    <dbReference type="NCBI Taxonomy" id="1457365"/>
    <lineage>
        <taxon>Bacteria</taxon>
        <taxon>Pseudomonadati</taxon>
        <taxon>Balneolota</taxon>
        <taxon>Balneolia</taxon>
        <taxon>Balneolales</taxon>
        <taxon>Cyclonatronaceae</taxon>
        <taxon>Cyclonatronum</taxon>
    </lineage>
</organism>
<name>A0A345UMV6_9BACT</name>
<evidence type="ECO:0000313" key="10">
    <source>
        <dbReference type="EMBL" id="AXJ01808.1"/>
    </source>
</evidence>
<evidence type="ECO:0000313" key="11">
    <source>
        <dbReference type="Proteomes" id="UP000254808"/>
    </source>
</evidence>
<dbReference type="Gene3D" id="2.60.40.4070">
    <property type="match status" value="1"/>
</dbReference>
<dbReference type="Gene3D" id="3.40.50.200">
    <property type="entry name" value="Peptidase S8/S53 domain"/>
    <property type="match status" value="1"/>
</dbReference>
<feature type="signal peptide" evidence="7">
    <location>
        <begin position="1"/>
        <end position="28"/>
    </location>
</feature>